<accession>A0A1R4I830</accession>
<dbReference type="STRING" id="1255658.FM114_00385"/>
<evidence type="ECO:0000313" key="3">
    <source>
        <dbReference type="Proteomes" id="UP000188342"/>
    </source>
</evidence>
<feature type="region of interest" description="Disordered" evidence="1">
    <location>
        <begin position="1"/>
        <end position="87"/>
    </location>
</feature>
<dbReference type="EMBL" id="FUKQ01000001">
    <property type="protein sequence ID" value="SJN15987.1"/>
    <property type="molecule type" value="Genomic_DNA"/>
</dbReference>
<name>A0A1R4I830_9ACTN</name>
<keyword evidence="3" id="KW-1185">Reference proteome</keyword>
<dbReference type="Proteomes" id="UP000188342">
    <property type="component" value="Unassembled WGS sequence"/>
</dbReference>
<evidence type="ECO:0000256" key="1">
    <source>
        <dbReference type="SAM" id="MobiDB-lite"/>
    </source>
</evidence>
<organism evidence="2 3">
    <name type="scientific">Luteococcus japonicus LSP_Lj1</name>
    <dbReference type="NCBI Taxonomy" id="1255658"/>
    <lineage>
        <taxon>Bacteria</taxon>
        <taxon>Bacillati</taxon>
        <taxon>Actinomycetota</taxon>
        <taxon>Actinomycetes</taxon>
        <taxon>Propionibacteriales</taxon>
        <taxon>Propionibacteriaceae</taxon>
        <taxon>Luteococcus</taxon>
    </lineage>
</organism>
<dbReference type="AlphaFoldDB" id="A0A1R4I830"/>
<sequence>MSTPDSTLFPGLLFPPSSPHAPALGHPSALVAHSRSGSRGPLGLQHSQIAGTHSDRRPNGISPHPRRPGRKTVGQDGDFARNPRRIP</sequence>
<protein>
    <submittedName>
        <fullName evidence="2">Uncharacterized protein</fullName>
    </submittedName>
</protein>
<reference evidence="2 3" key="1">
    <citation type="submission" date="2017-02" db="EMBL/GenBank/DDBJ databases">
        <authorList>
            <person name="Peterson S.W."/>
        </authorList>
    </citation>
    <scope>NUCLEOTIDE SEQUENCE [LARGE SCALE GENOMIC DNA]</scope>
    <source>
        <strain evidence="2 3">LSP_Lj1</strain>
    </source>
</reference>
<evidence type="ECO:0000313" key="2">
    <source>
        <dbReference type="EMBL" id="SJN15987.1"/>
    </source>
</evidence>
<gene>
    <name evidence="2" type="ORF">FM114_00385</name>
</gene>
<proteinExistence type="predicted"/>